<reference evidence="4 5" key="1">
    <citation type="submission" date="2017-11" db="EMBL/GenBank/DDBJ databases">
        <title>De novo assembly and phasing of dikaryotic genomes from two isolates of Puccinia coronata f. sp. avenae, the causal agent of oat crown rust.</title>
        <authorList>
            <person name="Miller M.E."/>
            <person name="Zhang Y."/>
            <person name="Omidvar V."/>
            <person name="Sperschneider J."/>
            <person name="Schwessinger B."/>
            <person name="Raley C."/>
            <person name="Palmer J.M."/>
            <person name="Garnica D."/>
            <person name="Upadhyaya N."/>
            <person name="Rathjen J."/>
            <person name="Taylor J.M."/>
            <person name="Park R.F."/>
            <person name="Dodds P.N."/>
            <person name="Hirsch C.D."/>
            <person name="Kianian S.F."/>
            <person name="Figueroa M."/>
        </authorList>
    </citation>
    <scope>NUCLEOTIDE SEQUENCE [LARGE SCALE GENOMIC DNA]</scope>
    <source>
        <strain evidence="4">12NC29</strain>
    </source>
</reference>
<organism evidence="4 5">
    <name type="scientific">Puccinia coronata f. sp. avenae</name>
    <dbReference type="NCBI Taxonomy" id="200324"/>
    <lineage>
        <taxon>Eukaryota</taxon>
        <taxon>Fungi</taxon>
        <taxon>Dikarya</taxon>
        <taxon>Basidiomycota</taxon>
        <taxon>Pucciniomycotina</taxon>
        <taxon>Pucciniomycetes</taxon>
        <taxon>Pucciniales</taxon>
        <taxon>Pucciniaceae</taxon>
        <taxon>Puccinia</taxon>
    </lineage>
</organism>
<evidence type="ECO:0000256" key="2">
    <source>
        <dbReference type="ARBA" id="ARBA00022723"/>
    </source>
</evidence>
<keyword evidence="2" id="KW-0479">Metal-binding</keyword>
<proteinExistence type="inferred from homology"/>
<dbReference type="OrthoDB" id="10248838at2759"/>
<sequence>MVKLMVNLKAELDNLTDLQVDDPTTYQYFFKVKCTSCHEVHHNWVAICRSEEYPLSGSKGSANLVWKCQLCKREASASFIDLNLKSFPAYTKAQSQEHQSQWLCKVECRGCEFVEYDLRGQWNCKAAESQTEFKGIEFEEGEWHDYDEKSGLPVSVTNVQTEIVRA</sequence>
<keyword evidence="5" id="KW-1185">Reference proteome</keyword>
<evidence type="ECO:0000313" key="4">
    <source>
        <dbReference type="EMBL" id="PLW12242.1"/>
    </source>
</evidence>
<protein>
    <recommendedName>
        <fullName evidence="6">DUF866 domain protein</fullName>
    </recommendedName>
</protein>
<dbReference type="STRING" id="200324.A0A2N5SG64"/>
<dbReference type="Proteomes" id="UP000235388">
    <property type="component" value="Unassembled WGS sequence"/>
</dbReference>
<accession>A0A2N5SG64</accession>
<comment type="similarity">
    <text evidence="1">Belongs to the UPF0587 family.</text>
</comment>
<evidence type="ECO:0008006" key="6">
    <source>
        <dbReference type="Google" id="ProtNLM"/>
    </source>
</evidence>
<comment type="caution">
    <text evidence="4">The sequence shown here is derived from an EMBL/GenBank/DDBJ whole genome shotgun (WGS) entry which is preliminary data.</text>
</comment>
<evidence type="ECO:0000313" key="5">
    <source>
        <dbReference type="Proteomes" id="UP000235388"/>
    </source>
</evidence>
<dbReference type="AlphaFoldDB" id="A0A2N5SG64"/>
<keyword evidence="3" id="KW-0862">Zinc</keyword>
<dbReference type="Pfam" id="PF05907">
    <property type="entry name" value="CXXC_Zn-b_euk"/>
    <property type="match status" value="1"/>
</dbReference>
<dbReference type="SUPFAM" id="SSF141678">
    <property type="entry name" value="MAL13P1.257-like"/>
    <property type="match status" value="1"/>
</dbReference>
<evidence type="ECO:0000256" key="3">
    <source>
        <dbReference type="ARBA" id="ARBA00022833"/>
    </source>
</evidence>
<dbReference type="PANTHER" id="PTHR12857:SF0">
    <property type="entry name" value="CXXC MOTIF CONTAINING ZINC BINDING PROTEIN"/>
    <property type="match status" value="1"/>
</dbReference>
<dbReference type="InterPro" id="IPR008584">
    <property type="entry name" value="CXXC_Zn-binding_euk"/>
</dbReference>
<dbReference type="GO" id="GO:0008270">
    <property type="term" value="F:zinc ion binding"/>
    <property type="evidence" value="ECO:0007669"/>
    <property type="project" value="TreeGrafter"/>
</dbReference>
<gene>
    <name evidence="4" type="ORF">PCANC_18808</name>
</gene>
<dbReference type="PANTHER" id="PTHR12857">
    <property type="entry name" value="CXXC MOTIF CONTAINING ZINC BINDING PROTEIN"/>
    <property type="match status" value="1"/>
</dbReference>
<dbReference type="EMBL" id="PGCJ01000989">
    <property type="protein sequence ID" value="PLW12242.1"/>
    <property type="molecule type" value="Genomic_DNA"/>
</dbReference>
<evidence type="ECO:0000256" key="1">
    <source>
        <dbReference type="ARBA" id="ARBA00007818"/>
    </source>
</evidence>
<name>A0A2N5SG64_9BASI</name>